<reference evidence="3 4" key="1">
    <citation type="submission" date="2024-07" db="EMBL/GenBank/DDBJ databases">
        <title>Luteimonas salilacus sp. nov., isolated from the shore soil of Salt Lake in Tibet of China.</title>
        <authorList>
            <person name="Zhang X."/>
            <person name="Li A."/>
        </authorList>
    </citation>
    <scope>NUCLEOTIDE SEQUENCE [LARGE SCALE GENOMIC DNA]</scope>
    <source>
        <strain evidence="3 4">B3-2-R+30</strain>
    </source>
</reference>
<dbReference type="EMBL" id="JBFWIC010000012">
    <property type="protein sequence ID" value="MEZ0475061.1"/>
    <property type="molecule type" value="Genomic_DNA"/>
</dbReference>
<proteinExistence type="predicted"/>
<organism evidence="3 4">
    <name type="scientific">Luteimonas salinilitoris</name>
    <dbReference type="NCBI Taxonomy" id="3237697"/>
    <lineage>
        <taxon>Bacteria</taxon>
        <taxon>Pseudomonadati</taxon>
        <taxon>Pseudomonadota</taxon>
        <taxon>Gammaproteobacteria</taxon>
        <taxon>Lysobacterales</taxon>
        <taxon>Lysobacteraceae</taxon>
        <taxon>Luteimonas</taxon>
    </lineage>
</organism>
<evidence type="ECO:0000259" key="2">
    <source>
        <dbReference type="Pfam" id="PF07584"/>
    </source>
</evidence>
<evidence type="ECO:0000256" key="1">
    <source>
        <dbReference type="SAM" id="Phobius"/>
    </source>
</evidence>
<dbReference type="PANTHER" id="PTHR37464:SF1">
    <property type="entry name" value="BLL2463 PROTEIN"/>
    <property type="match status" value="1"/>
</dbReference>
<gene>
    <name evidence="3" type="ORF">AB6713_10610</name>
</gene>
<dbReference type="NCBIfam" id="TIGR02226">
    <property type="entry name" value="two_anch"/>
    <property type="match status" value="1"/>
</dbReference>
<feature type="domain" description="Aerotolerance regulator N-terminal" evidence="2">
    <location>
        <begin position="3"/>
        <end position="77"/>
    </location>
</feature>
<comment type="caution">
    <text evidence="3">The sequence shown here is derived from an EMBL/GenBank/DDBJ whole genome shotgun (WGS) entry which is preliminary data.</text>
</comment>
<feature type="transmembrane region" description="Helical" evidence="1">
    <location>
        <begin position="57"/>
        <end position="75"/>
    </location>
</feature>
<keyword evidence="1" id="KW-0812">Transmembrane</keyword>
<evidence type="ECO:0000313" key="4">
    <source>
        <dbReference type="Proteomes" id="UP001566331"/>
    </source>
</evidence>
<accession>A0ABV4HQN5</accession>
<protein>
    <submittedName>
        <fullName evidence="3">BatA domain-containing protein</fullName>
    </submittedName>
</protein>
<dbReference type="InterPro" id="IPR024163">
    <property type="entry name" value="Aerotolerance_reg_N"/>
</dbReference>
<dbReference type="RefSeq" id="WP_370564884.1">
    <property type="nucleotide sequence ID" value="NZ_JBFWIB010000011.1"/>
</dbReference>
<name>A0ABV4HQN5_9GAMM</name>
<keyword evidence="1" id="KW-0472">Membrane</keyword>
<dbReference type="InterPro" id="IPR011933">
    <property type="entry name" value="Double_TM_dom"/>
</dbReference>
<dbReference type="PANTHER" id="PTHR37464">
    <property type="entry name" value="BLL2463 PROTEIN"/>
    <property type="match status" value="1"/>
</dbReference>
<keyword evidence="1" id="KW-1133">Transmembrane helix</keyword>
<sequence>MSFGLLLPAALAALTALLLPLAIHLARRSEQRPTPFAALRWLRHKPRPRHRIRFDEWPLLLVRLLLLALLALWLARPLLFGERAETSWVAVAPGIDPAQVGEAVDDARRELHWLAPGFPSLSQPAPQDPLPLASLLRQLDAELPAAAALTVYVPERLDGADGGLPLLSRAVDWRVLPGAMPVRETPTDAPPALVVRHAGDRAPALRYLHAAAQAWQPADDESDADADADTATDIGDLVDTASATVPLPADAQYLVWLVPGPLPDTVRHWMEAGGVALLDSDVELEPESALQALWRDADGAPLVEGGAFGRGRMLRLTRPLLPASMPQLLEPDFPQRLRALLEPPPAPARVYAADYAPETGGAAYPQPPRDLQPWWALLIALVLLVERWLATARRRGSAP</sequence>
<dbReference type="Pfam" id="PF07584">
    <property type="entry name" value="BatA"/>
    <property type="match status" value="1"/>
</dbReference>
<dbReference type="Proteomes" id="UP001566331">
    <property type="component" value="Unassembled WGS sequence"/>
</dbReference>
<keyword evidence="4" id="KW-1185">Reference proteome</keyword>
<evidence type="ECO:0000313" key="3">
    <source>
        <dbReference type="EMBL" id="MEZ0475061.1"/>
    </source>
</evidence>